<comment type="caution">
    <text evidence="1">The sequence shown here is derived from an EMBL/GenBank/DDBJ whole genome shotgun (WGS) entry which is preliminary data.</text>
</comment>
<dbReference type="VEuPathDB" id="MicrosporidiaDB:TUBRATIS_13820"/>
<keyword evidence="2" id="KW-1185">Reference proteome</keyword>
<gene>
    <name evidence="1" type="ORF">TUBRATIS_13820</name>
</gene>
<name>A0A437AM22_9MICR</name>
<sequence length="172" mass="19909">MSKQTDHEQIISQEISKQYNNMLTQESLDALDNLKIQLVPRDSGKNILLIKVDSEVLNTIQQKPHKIQLKLRAMFPDVISFLVRDSEETDSKTNEKIVSSNKRQKVFESWAKDLCTPAMYEMRTTTVLTSGEKFDTAYISNVSEMDDDHLLAMQNAYHFLTGLTLKYQRYIN</sequence>
<dbReference type="STRING" id="291195.A0A437AM22"/>
<accession>A0A437AM22</accession>
<dbReference type="Proteomes" id="UP000282876">
    <property type="component" value="Unassembled WGS sequence"/>
</dbReference>
<proteinExistence type="predicted"/>
<reference evidence="1 2" key="1">
    <citation type="submission" date="2018-10" db="EMBL/GenBank/DDBJ databases">
        <title>Draft genome sequence of the microsporidian Tubulinosema ratisbonensis.</title>
        <authorList>
            <person name="Polonais V."/>
            <person name="Peyretaillade E."/>
            <person name="Niehus S."/>
            <person name="Wawrzyniak I."/>
            <person name="Franchet A."/>
            <person name="Gaspin C."/>
            <person name="Reichstadt M."/>
            <person name="Belser C."/>
            <person name="Labadie K."/>
            <person name="Delbac F."/>
            <person name="Ferrandon D."/>
        </authorList>
    </citation>
    <scope>NUCLEOTIDE SEQUENCE [LARGE SCALE GENOMIC DNA]</scope>
    <source>
        <strain evidence="1 2">Franzen</strain>
    </source>
</reference>
<evidence type="ECO:0000313" key="2">
    <source>
        <dbReference type="Proteomes" id="UP000282876"/>
    </source>
</evidence>
<protein>
    <submittedName>
        <fullName evidence="1">40S ribosomal S7</fullName>
    </submittedName>
</protein>
<evidence type="ECO:0000313" key="1">
    <source>
        <dbReference type="EMBL" id="RVD92127.1"/>
    </source>
</evidence>
<organism evidence="1 2">
    <name type="scientific">Tubulinosema ratisbonensis</name>
    <dbReference type="NCBI Taxonomy" id="291195"/>
    <lineage>
        <taxon>Eukaryota</taxon>
        <taxon>Fungi</taxon>
        <taxon>Fungi incertae sedis</taxon>
        <taxon>Microsporidia</taxon>
        <taxon>Tubulinosematoidea</taxon>
        <taxon>Tubulinosematidae</taxon>
        <taxon>Tubulinosema</taxon>
    </lineage>
</organism>
<dbReference type="EMBL" id="RCSS01000301">
    <property type="protein sequence ID" value="RVD92127.1"/>
    <property type="molecule type" value="Genomic_DNA"/>
</dbReference>
<dbReference type="AlphaFoldDB" id="A0A437AM22"/>
<dbReference type="OrthoDB" id="10389931at2759"/>